<organism evidence="1 2">
    <name type="scientific">Gordonia soli NBRC 108243</name>
    <dbReference type="NCBI Taxonomy" id="1223545"/>
    <lineage>
        <taxon>Bacteria</taxon>
        <taxon>Bacillati</taxon>
        <taxon>Actinomycetota</taxon>
        <taxon>Actinomycetes</taxon>
        <taxon>Mycobacteriales</taxon>
        <taxon>Gordoniaceae</taxon>
        <taxon>Gordonia</taxon>
    </lineage>
</organism>
<evidence type="ECO:0000313" key="2">
    <source>
        <dbReference type="Proteomes" id="UP000011666"/>
    </source>
</evidence>
<dbReference type="STRING" id="1223545.GS4_39_00560"/>
<proteinExistence type="predicted"/>
<keyword evidence="2" id="KW-1185">Reference proteome</keyword>
<name>M0QPV7_9ACTN</name>
<gene>
    <name evidence="1" type="ORF">GS4_39_00560</name>
</gene>
<dbReference type="EMBL" id="BANX01000039">
    <property type="protein sequence ID" value="GAC70725.1"/>
    <property type="molecule type" value="Genomic_DNA"/>
</dbReference>
<dbReference type="RefSeq" id="WP_007625005.1">
    <property type="nucleotide sequence ID" value="NZ_BANX01000039.1"/>
</dbReference>
<reference evidence="1 2" key="1">
    <citation type="submission" date="2013-01" db="EMBL/GenBank/DDBJ databases">
        <title>Whole genome shotgun sequence of Gordonia soli NBRC 108243.</title>
        <authorList>
            <person name="Isaki-Nakamura S."/>
            <person name="Hosoyama A."/>
            <person name="Tsuchikane K."/>
            <person name="Ando Y."/>
            <person name="Baba S."/>
            <person name="Ohji S."/>
            <person name="Hamada M."/>
            <person name="Tamura T."/>
            <person name="Yamazoe A."/>
            <person name="Yamazaki S."/>
            <person name="Fujita N."/>
        </authorList>
    </citation>
    <scope>NUCLEOTIDE SEQUENCE [LARGE SCALE GENOMIC DNA]</scope>
    <source>
        <strain evidence="1 2">NBRC 108243</strain>
    </source>
</reference>
<dbReference type="Proteomes" id="UP000011666">
    <property type="component" value="Unassembled WGS sequence"/>
</dbReference>
<dbReference type="AlphaFoldDB" id="M0QPV7"/>
<protein>
    <submittedName>
        <fullName evidence="1">Uncharacterized protein</fullName>
    </submittedName>
</protein>
<sequence>MAHHECGDERPKIAEALGYLRTAPWEIESGLQAHYPGRLLAEWFCTIAPSLIAHQKGERFLRQMLARNGGMTSRELVALIETFPDHSQYRRRYEPWTIAEQVAARASNDLRIANRNEDVDVDDLDLLQPPDAPGYVEVSAPDNQAVGQPTSDDLWAMWHGQPVSTEEVTS</sequence>
<accession>M0QPV7</accession>
<comment type="caution">
    <text evidence="1">The sequence shown here is derived from an EMBL/GenBank/DDBJ whole genome shotgun (WGS) entry which is preliminary data.</text>
</comment>
<evidence type="ECO:0000313" key="1">
    <source>
        <dbReference type="EMBL" id="GAC70725.1"/>
    </source>
</evidence>